<dbReference type="Gene3D" id="3.30.70.1320">
    <property type="entry name" value="Multidrug efflux transporter AcrB pore domain like"/>
    <property type="match status" value="1"/>
</dbReference>
<protein>
    <recommendedName>
        <fullName evidence="9">Efflux pump membrane transporter</fullName>
    </recommendedName>
</protein>
<evidence type="ECO:0000313" key="11">
    <source>
        <dbReference type="EMBL" id="GGF84895.1"/>
    </source>
</evidence>
<reference evidence="11" key="1">
    <citation type="journal article" date="2014" name="Int. J. Syst. Evol. Microbiol.">
        <title>Complete genome sequence of Corynebacterium casei LMG S-19264T (=DSM 44701T), isolated from a smear-ripened cheese.</title>
        <authorList>
            <consortium name="US DOE Joint Genome Institute (JGI-PGF)"/>
            <person name="Walter F."/>
            <person name="Albersmeier A."/>
            <person name="Kalinowski J."/>
            <person name="Ruckert C."/>
        </authorList>
    </citation>
    <scope>NUCLEOTIDE SEQUENCE</scope>
    <source>
        <strain evidence="11">CCM 7897</strain>
    </source>
</reference>
<dbReference type="InterPro" id="IPR001036">
    <property type="entry name" value="Acrflvin-R"/>
</dbReference>
<dbReference type="PRINTS" id="PR00702">
    <property type="entry name" value="ACRIFLAVINRP"/>
</dbReference>
<dbReference type="InterPro" id="IPR004764">
    <property type="entry name" value="MdtF-like"/>
</dbReference>
<proteinExistence type="inferred from homology"/>
<feature type="transmembrane region" description="Helical" evidence="9">
    <location>
        <begin position="1002"/>
        <end position="1025"/>
    </location>
</feature>
<dbReference type="RefSeq" id="WP_188583696.1">
    <property type="nucleotide sequence ID" value="NZ_BMCT01000010.1"/>
</dbReference>
<keyword evidence="6 9" id="KW-0812">Transmembrane</keyword>
<evidence type="ECO:0000256" key="4">
    <source>
        <dbReference type="ARBA" id="ARBA00022475"/>
    </source>
</evidence>
<dbReference type="EMBL" id="BMCT01000010">
    <property type="protein sequence ID" value="GGF84895.1"/>
    <property type="molecule type" value="Genomic_DNA"/>
</dbReference>
<dbReference type="Proteomes" id="UP000606044">
    <property type="component" value="Unassembled WGS sequence"/>
</dbReference>
<dbReference type="FunFam" id="3.30.70.1430:FF:000001">
    <property type="entry name" value="Efflux pump membrane transporter"/>
    <property type="match status" value="1"/>
</dbReference>
<feature type="transmembrane region" description="Helical" evidence="9">
    <location>
        <begin position="478"/>
        <end position="497"/>
    </location>
</feature>
<keyword evidence="12" id="KW-1185">Reference proteome</keyword>
<dbReference type="SUPFAM" id="SSF82714">
    <property type="entry name" value="Multidrug efflux transporter AcrB TolC docking domain, DN and DC subdomains"/>
    <property type="match status" value="2"/>
</dbReference>
<evidence type="ECO:0000256" key="7">
    <source>
        <dbReference type="ARBA" id="ARBA00022989"/>
    </source>
</evidence>
<feature type="transmembrane region" description="Helical" evidence="9">
    <location>
        <begin position="438"/>
        <end position="458"/>
    </location>
</feature>
<keyword evidence="7 9" id="KW-1133">Transmembrane helix</keyword>
<sequence>MPSFFIDRPVFAWVVAILISLAGIITLPMLPISQYPDVAPPQITVQTAYPGASPEEIYQGVTRLIEEELNGINGMLYFESTSDTSGRVEINVTFAPGTSSQQAAVEVQNRIRRVESRLPQAVTQQGVQVEEAGQGFLMVVAITSTDGAVDAVGLGDYASRNVLSEVRRIPGVGRAQLFSTQRSMRIWIDPDRMVGLRLTPADITTAISAQNAQVAAGRIGALPNPVGTQISATVLVKGQLTSPDEFGAIVLRANPDGSSVRLRDVARVEVGGEDYNFSTRLNGKPVAAIGVQLTPSGNALETATAVRARLDELARFFPAGIEYTVPYDTTPFIEASIEKVLHTLLEAMALVFLVMFLFLQNIRYTLIPTIVVPVALLGTCAVMLATGFSINVLTMFAMVLAIGILVDDAIVVVENVERIMAEEGLPPKEATRKAMKQITGAVIGITLVLTAVFVPMAFFPGAVGVIYRQFSLTMVTSILFSALLALSLTPALCASFLKPIAKGHDPHAKKGFFGWFNKLFDRSSRKYSSSVGWLIQRSGRMMVIYLVLLGALGYMFVRLPSAFLPNEDQGFVLVNVQAPSEASANRTLEVIEGMEKTIAGEKAVSETVAIMGYSFNGIGSNAALAFVTLKDWSERGPEDSAVSLSGRLSMAFAGVRDAIMFALSPPPIQGLGNSNGFSFRLQDRGGQPPAALRAAEQQFIAEAAKSPILEGVMVEGMPDAAQVNLVIDREKANTFGVTFADINTTISTALGSAYVNDFPNSGRMQRVTVQADQRGRMQAPDLLKLNVRNANGGMVPMSAFANVEWSRGSSQAVGYNGYPSVRFTGQAAAGYSSGDAIAEVQRIAGTLPAGFGYEWSGQSLQEIQSGSQVPMLLTLSCILVFLCLAALYESWSIPISVMMVIPLGIIGAVVAVMLRDMPNDVYFKVGLITIIGLSAKNAILIIEFAKDLRAEGKSLMEATIEAAHLRFRPIIMTSLAFTLGVVPLAIAAGASAASQQAIGTGVMGGMISATVLAVFFVPVFFVFVMRLFERVSRRKPAGDAPSAGDDGEGLGGHAPTH</sequence>
<dbReference type="GO" id="GO:0009636">
    <property type="term" value="P:response to toxic substance"/>
    <property type="evidence" value="ECO:0007669"/>
    <property type="project" value="UniProtKB-ARBA"/>
</dbReference>
<dbReference type="PANTHER" id="PTHR32063">
    <property type="match status" value="1"/>
</dbReference>
<dbReference type="NCBIfam" id="TIGR00915">
    <property type="entry name" value="2A0602"/>
    <property type="match status" value="1"/>
</dbReference>
<evidence type="ECO:0000256" key="10">
    <source>
        <dbReference type="SAM" id="MobiDB-lite"/>
    </source>
</evidence>
<evidence type="ECO:0000256" key="8">
    <source>
        <dbReference type="ARBA" id="ARBA00023136"/>
    </source>
</evidence>
<feature type="transmembrane region" description="Helical" evidence="9">
    <location>
        <begin position="869"/>
        <end position="888"/>
    </location>
</feature>
<comment type="similarity">
    <text evidence="2 9">Belongs to the resistance-nodulation-cell division (RND) (TC 2.A.6) family.</text>
</comment>
<evidence type="ECO:0000256" key="6">
    <source>
        <dbReference type="ARBA" id="ARBA00022692"/>
    </source>
</evidence>
<dbReference type="Gene3D" id="3.30.2090.10">
    <property type="entry name" value="Multidrug efflux transporter AcrB TolC docking domain, DN and DC subdomains"/>
    <property type="match status" value="2"/>
</dbReference>
<keyword evidence="4" id="KW-1003">Cell membrane</keyword>
<organism evidence="11 12">
    <name type="scientific">Azorhizobium oxalatiphilum</name>
    <dbReference type="NCBI Taxonomy" id="980631"/>
    <lineage>
        <taxon>Bacteria</taxon>
        <taxon>Pseudomonadati</taxon>
        <taxon>Pseudomonadota</taxon>
        <taxon>Alphaproteobacteria</taxon>
        <taxon>Hyphomicrobiales</taxon>
        <taxon>Xanthobacteraceae</taxon>
        <taxon>Azorhizobium</taxon>
    </lineage>
</organism>
<comment type="subcellular location">
    <subcellularLocation>
        <location evidence="1 9">Cell inner membrane</location>
        <topology evidence="1 9">Multi-pass membrane protein</topology>
    </subcellularLocation>
</comment>
<keyword evidence="3 9" id="KW-0813">Transport</keyword>
<dbReference type="Gene3D" id="3.30.70.1440">
    <property type="entry name" value="Multidrug efflux transporter AcrB pore domain"/>
    <property type="match status" value="1"/>
</dbReference>
<feature type="transmembrane region" description="Helical" evidence="9">
    <location>
        <begin position="542"/>
        <end position="559"/>
    </location>
</feature>
<dbReference type="SUPFAM" id="SSF82866">
    <property type="entry name" value="Multidrug efflux transporter AcrB transmembrane domain"/>
    <property type="match status" value="2"/>
</dbReference>
<feature type="region of interest" description="Disordered" evidence="10">
    <location>
        <begin position="1035"/>
        <end position="1057"/>
    </location>
</feature>
<keyword evidence="8 9" id="KW-0472">Membrane</keyword>
<evidence type="ECO:0000256" key="1">
    <source>
        <dbReference type="ARBA" id="ARBA00004429"/>
    </source>
</evidence>
<accession>A0A917FIX0</accession>
<dbReference type="FunFam" id="1.20.1640.10:FF:000001">
    <property type="entry name" value="Efflux pump membrane transporter"/>
    <property type="match status" value="1"/>
</dbReference>
<dbReference type="NCBIfam" id="NF000282">
    <property type="entry name" value="RND_permease_1"/>
    <property type="match status" value="1"/>
</dbReference>
<dbReference type="AlphaFoldDB" id="A0A917FIX0"/>
<name>A0A917FIX0_9HYPH</name>
<dbReference type="Pfam" id="PF00873">
    <property type="entry name" value="ACR_tran"/>
    <property type="match status" value="1"/>
</dbReference>
<keyword evidence="5 9" id="KW-0997">Cell inner membrane</keyword>
<dbReference type="InterPro" id="IPR027463">
    <property type="entry name" value="AcrB_DN_DC_subdom"/>
</dbReference>
<evidence type="ECO:0000256" key="3">
    <source>
        <dbReference type="ARBA" id="ARBA00022448"/>
    </source>
</evidence>
<feature type="transmembrane region" description="Helical" evidence="9">
    <location>
        <begin position="921"/>
        <end position="944"/>
    </location>
</feature>
<feature type="transmembrane region" description="Helical" evidence="9">
    <location>
        <begin position="340"/>
        <end position="359"/>
    </location>
</feature>
<evidence type="ECO:0000313" key="12">
    <source>
        <dbReference type="Proteomes" id="UP000606044"/>
    </source>
</evidence>
<dbReference type="PANTHER" id="PTHR32063:SF10">
    <property type="entry name" value="EFFLUX PUMP MEMBRANE TRANSPORTER"/>
    <property type="match status" value="1"/>
</dbReference>
<feature type="transmembrane region" description="Helical" evidence="9">
    <location>
        <begin position="366"/>
        <end position="386"/>
    </location>
</feature>
<dbReference type="GO" id="GO:0005886">
    <property type="term" value="C:plasma membrane"/>
    <property type="evidence" value="ECO:0007669"/>
    <property type="project" value="UniProtKB-SubCell"/>
</dbReference>
<gene>
    <name evidence="11" type="ORF">GCM10007301_51090</name>
</gene>
<feature type="transmembrane region" description="Helical" evidence="9">
    <location>
        <begin position="392"/>
        <end position="413"/>
    </location>
</feature>
<dbReference type="SUPFAM" id="SSF82693">
    <property type="entry name" value="Multidrug efflux transporter AcrB pore domain, PN1, PN2, PC1 and PC2 subdomains"/>
    <property type="match status" value="4"/>
</dbReference>
<dbReference type="Gene3D" id="3.30.70.1430">
    <property type="entry name" value="Multidrug efflux transporter AcrB pore domain"/>
    <property type="match status" value="2"/>
</dbReference>
<feature type="transmembrane region" description="Helical" evidence="9">
    <location>
        <begin position="895"/>
        <end position="915"/>
    </location>
</feature>
<evidence type="ECO:0000256" key="5">
    <source>
        <dbReference type="ARBA" id="ARBA00022519"/>
    </source>
</evidence>
<dbReference type="GO" id="GO:0015562">
    <property type="term" value="F:efflux transmembrane transporter activity"/>
    <property type="evidence" value="ECO:0007669"/>
    <property type="project" value="InterPro"/>
</dbReference>
<dbReference type="Gene3D" id="1.20.1640.10">
    <property type="entry name" value="Multidrug efflux transporter AcrB transmembrane domain"/>
    <property type="match status" value="2"/>
</dbReference>
<feature type="transmembrane region" description="Helical" evidence="9">
    <location>
        <begin position="12"/>
        <end position="32"/>
    </location>
</feature>
<reference evidence="11" key="2">
    <citation type="submission" date="2020-09" db="EMBL/GenBank/DDBJ databases">
        <authorList>
            <person name="Sun Q."/>
            <person name="Sedlacek I."/>
        </authorList>
    </citation>
    <scope>NUCLEOTIDE SEQUENCE</scope>
    <source>
        <strain evidence="11">CCM 7897</strain>
    </source>
</reference>
<comment type="caution">
    <text evidence="11">The sequence shown here is derived from an EMBL/GenBank/DDBJ whole genome shotgun (WGS) entry which is preliminary data.</text>
</comment>
<dbReference type="GO" id="GO:0042910">
    <property type="term" value="F:xenobiotic transmembrane transporter activity"/>
    <property type="evidence" value="ECO:0007669"/>
    <property type="project" value="TreeGrafter"/>
</dbReference>
<evidence type="ECO:0000256" key="2">
    <source>
        <dbReference type="ARBA" id="ARBA00010942"/>
    </source>
</evidence>
<feature type="transmembrane region" description="Helical" evidence="9">
    <location>
        <begin position="965"/>
        <end position="990"/>
    </location>
</feature>
<evidence type="ECO:0000256" key="9">
    <source>
        <dbReference type="RuleBase" id="RU364070"/>
    </source>
</evidence>